<dbReference type="InterPro" id="IPR000639">
    <property type="entry name" value="Epox_hydrolase-like"/>
</dbReference>
<dbReference type="Proteomes" id="UP001623592">
    <property type="component" value="Unassembled WGS sequence"/>
</dbReference>
<dbReference type="InterPro" id="IPR000073">
    <property type="entry name" value="AB_hydrolase_1"/>
</dbReference>
<dbReference type="GO" id="GO:0016787">
    <property type="term" value="F:hydrolase activity"/>
    <property type="evidence" value="ECO:0007669"/>
    <property type="project" value="UniProtKB-KW"/>
</dbReference>
<keyword evidence="2" id="KW-0378">Hydrolase</keyword>
<dbReference type="EMBL" id="JBJIAA010000005">
    <property type="protein sequence ID" value="MFL0250182.1"/>
    <property type="molecule type" value="Genomic_DNA"/>
</dbReference>
<evidence type="ECO:0000259" key="1">
    <source>
        <dbReference type="Pfam" id="PF00561"/>
    </source>
</evidence>
<dbReference type="RefSeq" id="WP_406786849.1">
    <property type="nucleotide sequence ID" value="NZ_JBJIAA010000005.1"/>
</dbReference>
<proteinExistence type="predicted"/>
<dbReference type="PANTHER" id="PTHR46438:SF11">
    <property type="entry name" value="LIPASE-RELATED"/>
    <property type="match status" value="1"/>
</dbReference>
<gene>
    <name evidence="2" type="ORF">ACJDT4_07080</name>
</gene>
<evidence type="ECO:0000313" key="3">
    <source>
        <dbReference type="Proteomes" id="UP001623592"/>
    </source>
</evidence>
<dbReference type="PRINTS" id="PR00412">
    <property type="entry name" value="EPOXHYDRLASE"/>
</dbReference>
<dbReference type="InterPro" id="IPR029058">
    <property type="entry name" value="AB_hydrolase_fold"/>
</dbReference>
<dbReference type="Pfam" id="PF00561">
    <property type="entry name" value="Abhydrolase_1"/>
    <property type="match status" value="1"/>
</dbReference>
<name>A0ABW8TCP2_9CLOT</name>
<keyword evidence="3" id="KW-1185">Reference proteome</keyword>
<organism evidence="2 3">
    <name type="scientific">Clostridium neuense</name>
    <dbReference type="NCBI Taxonomy" id="1728934"/>
    <lineage>
        <taxon>Bacteria</taxon>
        <taxon>Bacillati</taxon>
        <taxon>Bacillota</taxon>
        <taxon>Clostridia</taxon>
        <taxon>Eubacteriales</taxon>
        <taxon>Clostridiaceae</taxon>
        <taxon>Clostridium</taxon>
    </lineage>
</organism>
<dbReference type="Gene3D" id="3.40.50.1820">
    <property type="entry name" value="alpha/beta hydrolase"/>
    <property type="match status" value="1"/>
</dbReference>
<evidence type="ECO:0000313" key="2">
    <source>
        <dbReference type="EMBL" id="MFL0250182.1"/>
    </source>
</evidence>
<feature type="domain" description="AB hydrolase-1" evidence="1">
    <location>
        <begin position="26"/>
        <end position="267"/>
    </location>
</feature>
<dbReference type="PANTHER" id="PTHR46438">
    <property type="entry name" value="ALPHA/BETA-HYDROLASES SUPERFAMILY PROTEIN"/>
    <property type="match status" value="1"/>
</dbReference>
<dbReference type="SUPFAM" id="SSF53474">
    <property type="entry name" value="alpha/beta-Hydrolases"/>
    <property type="match status" value="1"/>
</dbReference>
<protein>
    <submittedName>
        <fullName evidence="2">Alpha/beta fold hydrolase</fullName>
    </submittedName>
</protein>
<reference evidence="2 3" key="1">
    <citation type="submission" date="2024-11" db="EMBL/GenBank/DDBJ databases">
        <authorList>
            <person name="Heng Y.C."/>
            <person name="Lim A.C.H."/>
            <person name="Lee J.K.Y."/>
            <person name="Kittelmann S."/>
        </authorList>
    </citation>
    <scope>NUCLEOTIDE SEQUENCE [LARGE SCALE GENOMIC DNA]</scope>
    <source>
        <strain evidence="2 3">WILCCON 0114</strain>
    </source>
</reference>
<dbReference type="PRINTS" id="PR00111">
    <property type="entry name" value="ABHYDROLASE"/>
</dbReference>
<comment type="caution">
    <text evidence="2">The sequence shown here is derived from an EMBL/GenBank/DDBJ whole genome shotgun (WGS) entry which is preliminary data.</text>
</comment>
<accession>A0ABW8TCP2</accession>
<sequence length="280" mass="32074">MEKIKLLYKSYGVTVYHSKGETDKKIVFVHGGALDNAMMSWKEVIELLGKEYDIYAVDMLGFGESDKPDIQYSIPVYVEFLYDILRQLNIEKTNLVGLSMGGGISIGFSLSFPQMVNKLTVIGSMGLYSRMPFHSFCRWFVNSRFNSKSYEWIGKSKSLVRWTINSSLFRDKNKVSDELTDKIYKLIGDPECSKAWQSFQRYELGKKRMTTDLAVHLSELTMPVLIVNGEKDSGVPVKFAVAASKAIKNSKLYIMKGCKHWAQKERPEEFTEVLKEFLML</sequence>